<gene>
    <name evidence="1" type="ORF">D9T17_01635</name>
</gene>
<dbReference type="Proteomes" id="UP000275910">
    <property type="component" value="Unassembled WGS sequence"/>
</dbReference>
<name>A0A3N2RNV6_LYSEN</name>
<organism evidence="1 2">
    <name type="scientific">Lysobacter enzymogenes</name>
    <dbReference type="NCBI Taxonomy" id="69"/>
    <lineage>
        <taxon>Bacteria</taxon>
        <taxon>Pseudomonadati</taxon>
        <taxon>Pseudomonadota</taxon>
        <taxon>Gammaproteobacteria</taxon>
        <taxon>Lysobacterales</taxon>
        <taxon>Lysobacteraceae</taxon>
        <taxon>Lysobacter</taxon>
    </lineage>
</organism>
<sequence>MPAQAGIQGFTATGLSSLWIPAFAGMTIWRGATRLTYSHSRESGLCFTSAERNIQGFIAKGL</sequence>
<dbReference type="EMBL" id="RCTY01000005">
    <property type="protein sequence ID" value="ROU09046.1"/>
    <property type="molecule type" value="Genomic_DNA"/>
</dbReference>
<evidence type="ECO:0000313" key="1">
    <source>
        <dbReference type="EMBL" id="ROU09046.1"/>
    </source>
</evidence>
<proteinExistence type="predicted"/>
<evidence type="ECO:0000313" key="2">
    <source>
        <dbReference type="Proteomes" id="UP000275910"/>
    </source>
</evidence>
<reference evidence="1 2" key="1">
    <citation type="submission" date="2018-10" db="EMBL/GenBank/DDBJ databases">
        <title>The genome of Lysobacter enzymogenes OH11.</title>
        <authorList>
            <person name="Liu F."/>
            <person name="Zhao Y."/>
            <person name="Qian G."/>
            <person name="Chen Y."/>
            <person name="Xu H."/>
        </authorList>
    </citation>
    <scope>NUCLEOTIDE SEQUENCE [LARGE SCALE GENOMIC DNA]</scope>
    <source>
        <strain evidence="1 2">OH11</strain>
    </source>
</reference>
<dbReference type="AlphaFoldDB" id="A0A3N2RNV6"/>
<accession>A0A3N2RNV6</accession>
<protein>
    <submittedName>
        <fullName evidence="1">Uncharacterized protein</fullName>
    </submittedName>
</protein>
<comment type="caution">
    <text evidence="1">The sequence shown here is derived from an EMBL/GenBank/DDBJ whole genome shotgun (WGS) entry which is preliminary data.</text>
</comment>